<organism evidence="2 3">
    <name type="scientific">Paracoccus maritimus</name>
    <dbReference type="NCBI Taxonomy" id="2933292"/>
    <lineage>
        <taxon>Bacteria</taxon>
        <taxon>Pseudomonadati</taxon>
        <taxon>Pseudomonadota</taxon>
        <taxon>Alphaproteobacteria</taxon>
        <taxon>Rhodobacterales</taxon>
        <taxon>Paracoccaceae</taxon>
        <taxon>Paracoccus</taxon>
    </lineage>
</organism>
<dbReference type="Gene3D" id="3.40.50.10090">
    <property type="match status" value="1"/>
</dbReference>
<dbReference type="InterPro" id="IPR003754">
    <property type="entry name" value="4pyrrol_synth_uPrphyn_synth"/>
</dbReference>
<dbReference type="EMBL" id="JANAVZ010000006">
    <property type="protein sequence ID" value="MCT4333606.1"/>
    <property type="molecule type" value="Genomic_DNA"/>
</dbReference>
<dbReference type="InterPro" id="IPR036108">
    <property type="entry name" value="4pyrrol_syn_uPrphyn_synt_sf"/>
</dbReference>
<protein>
    <submittedName>
        <fullName evidence="2">Uroporphyrinogen-III synthase</fullName>
        <ecNumber evidence="2">4.2.1.75</ecNumber>
    </submittedName>
</protein>
<sequence>MPARKAPTLLLTRPEADSRRLAAMVPELPVVISPILRIVPVEHDAARLASAAALVFTSVHAIPSAGPGNGRTAFCVGPRSAAVAREAGFEVIEGPGDAEGLAPLIAASGLAALHPRGVHVARPLPVEGVIVYDQQPCALSQQAQELLGQSDPVVVPLLSARSAGLLSQAAAAATAPLWLAAIAPGVLSVWTGPMARSATARHPDAPGVVAAIRRLVSGQDKEQW</sequence>
<evidence type="ECO:0000313" key="3">
    <source>
        <dbReference type="Proteomes" id="UP001320702"/>
    </source>
</evidence>
<dbReference type="Pfam" id="PF02602">
    <property type="entry name" value="HEM4"/>
    <property type="match status" value="1"/>
</dbReference>
<dbReference type="Proteomes" id="UP001320702">
    <property type="component" value="Unassembled WGS sequence"/>
</dbReference>
<proteinExistence type="predicted"/>
<keyword evidence="2" id="KW-0456">Lyase</keyword>
<dbReference type="RefSeq" id="WP_260277462.1">
    <property type="nucleotide sequence ID" value="NZ_JANAVZ010000006.1"/>
</dbReference>
<accession>A0ABT2KB45</accession>
<evidence type="ECO:0000313" key="2">
    <source>
        <dbReference type="EMBL" id="MCT4333606.1"/>
    </source>
</evidence>
<evidence type="ECO:0000259" key="1">
    <source>
        <dbReference type="Pfam" id="PF02602"/>
    </source>
</evidence>
<reference evidence="2 3" key="1">
    <citation type="submission" date="2022-04" db="EMBL/GenBank/DDBJ databases">
        <title>Paracoccus sp. YLB-12 draft genome sequence.</title>
        <authorList>
            <person name="Yu L."/>
        </authorList>
    </citation>
    <scope>NUCLEOTIDE SEQUENCE [LARGE SCALE GENOMIC DNA]</scope>
    <source>
        <strain evidence="2 3">YLB-12</strain>
    </source>
</reference>
<keyword evidence="3" id="KW-1185">Reference proteome</keyword>
<dbReference type="GO" id="GO:0004852">
    <property type="term" value="F:uroporphyrinogen-III synthase activity"/>
    <property type="evidence" value="ECO:0007669"/>
    <property type="project" value="UniProtKB-EC"/>
</dbReference>
<name>A0ABT2KB45_9RHOB</name>
<gene>
    <name evidence="2" type="ORF">MU516_12100</name>
</gene>
<feature type="domain" description="Tetrapyrrole biosynthesis uroporphyrinogen III synthase" evidence="1">
    <location>
        <begin position="30"/>
        <end position="172"/>
    </location>
</feature>
<comment type="caution">
    <text evidence="2">The sequence shown here is derived from an EMBL/GenBank/DDBJ whole genome shotgun (WGS) entry which is preliminary data.</text>
</comment>
<dbReference type="EC" id="4.2.1.75" evidence="2"/>
<dbReference type="SUPFAM" id="SSF69618">
    <property type="entry name" value="HemD-like"/>
    <property type="match status" value="1"/>
</dbReference>